<evidence type="ECO:0000256" key="3">
    <source>
        <dbReference type="ARBA" id="ARBA00022989"/>
    </source>
</evidence>
<evidence type="ECO:0000313" key="11">
    <source>
        <dbReference type="Proteomes" id="UP001549920"/>
    </source>
</evidence>
<dbReference type="EMBL" id="JBEUOH010000012">
    <property type="protein sequence ID" value="KAL0881173.1"/>
    <property type="molecule type" value="Genomic_DNA"/>
</dbReference>
<dbReference type="PRINTS" id="PR00248">
    <property type="entry name" value="GPCRMGR"/>
</dbReference>
<dbReference type="Gene3D" id="3.40.50.2300">
    <property type="match status" value="1"/>
</dbReference>
<evidence type="ECO:0000256" key="2">
    <source>
        <dbReference type="ARBA" id="ARBA00022692"/>
    </source>
</evidence>
<evidence type="ECO:0000256" key="5">
    <source>
        <dbReference type="ARBA" id="ARBA00023136"/>
    </source>
</evidence>
<keyword evidence="6" id="KW-0675">Receptor</keyword>
<protein>
    <recommendedName>
        <fullName evidence="9">Receptor ligand binding region domain-containing protein</fullName>
    </recommendedName>
</protein>
<dbReference type="InterPro" id="IPR000337">
    <property type="entry name" value="GPCR_3"/>
</dbReference>
<keyword evidence="7" id="KW-0325">Glycoprotein</keyword>
<dbReference type="PANTHER" id="PTHR10519:SF46">
    <property type="entry name" value="METABOTROPIC GABA-B RECEPTOR SUBTYPE 3, ISOFORM A"/>
    <property type="match status" value="1"/>
</dbReference>
<feature type="domain" description="Receptor ligand binding region" evidence="9">
    <location>
        <begin position="34"/>
        <end position="203"/>
    </location>
</feature>
<keyword evidence="11" id="KW-1185">Reference proteome</keyword>
<gene>
    <name evidence="10" type="ORF">ABMA27_002285</name>
</gene>
<evidence type="ECO:0000313" key="10">
    <source>
        <dbReference type="EMBL" id="KAL0881173.1"/>
    </source>
</evidence>
<keyword evidence="4" id="KW-0297">G-protein coupled receptor</keyword>
<dbReference type="InterPro" id="IPR002455">
    <property type="entry name" value="GPCR3_GABA-B"/>
</dbReference>
<feature type="non-terminal residue" evidence="10">
    <location>
        <position position="262"/>
    </location>
</feature>
<dbReference type="SUPFAM" id="SSF53822">
    <property type="entry name" value="Periplasmic binding protein-like I"/>
    <property type="match status" value="1"/>
</dbReference>
<evidence type="ECO:0000256" key="6">
    <source>
        <dbReference type="ARBA" id="ARBA00023170"/>
    </source>
</evidence>
<proteinExistence type="predicted"/>
<evidence type="ECO:0000256" key="4">
    <source>
        <dbReference type="ARBA" id="ARBA00023040"/>
    </source>
</evidence>
<reference evidence="10 11" key="1">
    <citation type="submission" date="2024-06" db="EMBL/GenBank/DDBJ databases">
        <title>A chromosome-level genome assembly of beet webworm, Loxostege sticticalis.</title>
        <authorList>
            <person name="Zhang Y."/>
        </authorList>
    </citation>
    <scope>NUCLEOTIDE SEQUENCE [LARGE SCALE GENOMIC DNA]</scope>
    <source>
        <strain evidence="10">AQ026</strain>
        <tissue evidence="10">Whole body</tissue>
    </source>
</reference>
<dbReference type="PRINTS" id="PR01176">
    <property type="entry name" value="GABABRECEPTR"/>
</dbReference>
<keyword evidence="8" id="KW-0807">Transducer</keyword>
<dbReference type="PANTHER" id="PTHR10519">
    <property type="entry name" value="GABA-B RECEPTOR"/>
    <property type="match status" value="1"/>
</dbReference>
<dbReference type="Proteomes" id="UP001549920">
    <property type="component" value="Unassembled WGS sequence"/>
</dbReference>
<evidence type="ECO:0000256" key="1">
    <source>
        <dbReference type="ARBA" id="ARBA00004141"/>
    </source>
</evidence>
<dbReference type="InterPro" id="IPR028082">
    <property type="entry name" value="Peripla_BP_I"/>
</dbReference>
<evidence type="ECO:0000256" key="7">
    <source>
        <dbReference type="ARBA" id="ARBA00023180"/>
    </source>
</evidence>
<comment type="subcellular location">
    <subcellularLocation>
        <location evidence="1">Membrane</location>
        <topology evidence="1">Multi-pass membrane protein</topology>
    </subcellularLocation>
</comment>
<keyword evidence="5" id="KW-0472">Membrane</keyword>
<sequence>MKLPKAMTNRIVSILGLFELSVGDAPRTDGASELAAAKLAVEHVNQRGLLPGYKLHLITNDTKCDPGVGVDRFFHALYTERESRMVMLLGTACSEVTESIAKIVPYWNIVQVSFGSTSPALSDRSEFPLFCRTVAPDSSHNPARIAFIRQFGWDTVTAFSQNEEIYSLAVNELVTQLEAANITCAASITFAESDFKEQLQQLKAFKMGMFGAEYAWLVAGAPPRIRGAAPCARAHLARALEGLVTVTAHRGIVGDGTSYSGL</sequence>
<name>A0ABR3HX80_LOXSC</name>
<dbReference type="CDD" id="cd06366">
    <property type="entry name" value="PBP1_GABAb_receptor"/>
    <property type="match status" value="1"/>
</dbReference>
<organism evidence="10 11">
    <name type="scientific">Loxostege sticticalis</name>
    <name type="common">Beet webworm moth</name>
    <dbReference type="NCBI Taxonomy" id="481309"/>
    <lineage>
        <taxon>Eukaryota</taxon>
        <taxon>Metazoa</taxon>
        <taxon>Ecdysozoa</taxon>
        <taxon>Arthropoda</taxon>
        <taxon>Hexapoda</taxon>
        <taxon>Insecta</taxon>
        <taxon>Pterygota</taxon>
        <taxon>Neoptera</taxon>
        <taxon>Endopterygota</taxon>
        <taxon>Lepidoptera</taxon>
        <taxon>Glossata</taxon>
        <taxon>Ditrysia</taxon>
        <taxon>Pyraloidea</taxon>
        <taxon>Crambidae</taxon>
        <taxon>Pyraustinae</taxon>
        <taxon>Loxostege</taxon>
    </lineage>
</organism>
<dbReference type="Pfam" id="PF01094">
    <property type="entry name" value="ANF_receptor"/>
    <property type="match status" value="1"/>
</dbReference>
<keyword evidence="3" id="KW-1133">Transmembrane helix</keyword>
<evidence type="ECO:0000259" key="9">
    <source>
        <dbReference type="Pfam" id="PF01094"/>
    </source>
</evidence>
<keyword evidence="2" id="KW-0812">Transmembrane</keyword>
<evidence type="ECO:0000256" key="8">
    <source>
        <dbReference type="ARBA" id="ARBA00023224"/>
    </source>
</evidence>
<accession>A0ABR3HX80</accession>
<comment type="caution">
    <text evidence="10">The sequence shown here is derived from an EMBL/GenBank/DDBJ whole genome shotgun (WGS) entry which is preliminary data.</text>
</comment>
<dbReference type="InterPro" id="IPR001828">
    <property type="entry name" value="ANF_lig-bd_rcpt"/>
</dbReference>